<evidence type="ECO:0000256" key="4">
    <source>
        <dbReference type="ARBA" id="ARBA00023014"/>
    </source>
</evidence>
<dbReference type="GO" id="GO:0051537">
    <property type="term" value="F:2 iron, 2 sulfur cluster binding"/>
    <property type="evidence" value="ECO:0007669"/>
    <property type="project" value="UniProtKB-KW"/>
</dbReference>
<evidence type="ECO:0000313" key="7">
    <source>
        <dbReference type="Proteomes" id="UP000809273"/>
    </source>
</evidence>
<dbReference type="Proteomes" id="UP000809273">
    <property type="component" value="Unassembled WGS sequence"/>
</dbReference>
<evidence type="ECO:0000256" key="1">
    <source>
        <dbReference type="ARBA" id="ARBA00022714"/>
    </source>
</evidence>
<dbReference type="PROSITE" id="PS51296">
    <property type="entry name" value="RIESKE"/>
    <property type="match status" value="1"/>
</dbReference>
<dbReference type="GO" id="GO:0046872">
    <property type="term" value="F:metal ion binding"/>
    <property type="evidence" value="ECO:0007669"/>
    <property type="project" value="UniProtKB-KW"/>
</dbReference>
<dbReference type="AlphaFoldDB" id="A0A9D8PQB8"/>
<keyword evidence="2" id="KW-0479">Metal-binding</keyword>
<dbReference type="EMBL" id="JAFGIX010000065">
    <property type="protein sequence ID" value="MBN1574098.1"/>
    <property type="molecule type" value="Genomic_DNA"/>
</dbReference>
<organism evidence="6 7">
    <name type="scientific">Candidatus Zymogenus saltonus</name>
    <dbReference type="NCBI Taxonomy" id="2844893"/>
    <lineage>
        <taxon>Bacteria</taxon>
        <taxon>Deltaproteobacteria</taxon>
        <taxon>Candidatus Zymogenia</taxon>
        <taxon>Candidatus Zymogeniales</taxon>
        <taxon>Candidatus Zymogenaceae</taxon>
        <taxon>Candidatus Zymogenus</taxon>
    </lineage>
</organism>
<sequence>MVDEKVDDKIDEKGITRRDFVICGAVSAGATVCLCGISGCSTFTGVGKTPPIDSEAYTVEEGPEVVVNLDKTPDLSIVGGSVKIIDSRLLDALIIARVGENEYVAASIHCTHRGVELEYHHDKKQFICSSAGSSAFDLKGNRIMGPAEKNLRIYNVRLDGNLLKIDLRG</sequence>
<protein>
    <submittedName>
        <fullName evidence="6">Rieske 2Fe-2S domain-containing protein</fullName>
    </submittedName>
</protein>
<keyword evidence="1" id="KW-0001">2Fe-2S</keyword>
<keyword evidence="3" id="KW-0408">Iron</keyword>
<evidence type="ECO:0000313" key="6">
    <source>
        <dbReference type="EMBL" id="MBN1574098.1"/>
    </source>
</evidence>
<reference evidence="6" key="2">
    <citation type="submission" date="2021-01" db="EMBL/GenBank/DDBJ databases">
        <authorList>
            <person name="Hahn C.R."/>
            <person name="Youssef N.H."/>
            <person name="Elshahed M."/>
        </authorList>
    </citation>
    <scope>NUCLEOTIDE SEQUENCE</scope>
    <source>
        <strain evidence="6">Zod_Metabat.24</strain>
    </source>
</reference>
<gene>
    <name evidence="6" type="ORF">JW984_12955</name>
</gene>
<proteinExistence type="predicted"/>
<feature type="domain" description="Rieske" evidence="5">
    <location>
        <begin position="91"/>
        <end position="165"/>
    </location>
</feature>
<dbReference type="Pfam" id="PF00355">
    <property type="entry name" value="Rieske"/>
    <property type="match status" value="1"/>
</dbReference>
<name>A0A9D8PQB8_9DELT</name>
<dbReference type="InterPro" id="IPR017941">
    <property type="entry name" value="Rieske_2Fe-2S"/>
</dbReference>
<keyword evidence="4" id="KW-0411">Iron-sulfur</keyword>
<evidence type="ECO:0000256" key="2">
    <source>
        <dbReference type="ARBA" id="ARBA00022723"/>
    </source>
</evidence>
<evidence type="ECO:0000256" key="3">
    <source>
        <dbReference type="ARBA" id="ARBA00023004"/>
    </source>
</evidence>
<evidence type="ECO:0000259" key="5">
    <source>
        <dbReference type="PROSITE" id="PS51296"/>
    </source>
</evidence>
<dbReference type="InterPro" id="IPR036922">
    <property type="entry name" value="Rieske_2Fe-2S_sf"/>
</dbReference>
<dbReference type="Gene3D" id="2.102.10.10">
    <property type="entry name" value="Rieske [2Fe-2S] iron-sulphur domain"/>
    <property type="match status" value="1"/>
</dbReference>
<accession>A0A9D8PQB8</accession>
<comment type="caution">
    <text evidence="6">The sequence shown here is derived from an EMBL/GenBank/DDBJ whole genome shotgun (WGS) entry which is preliminary data.</text>
</comment>
<reference evidence="6" key="1">
    <citation type="journal article" date="2021" name="Environ. Microbiol.">
        <title>Genomic characterization of three novel Desulfobacterota classes expand the metabolic and phylogenetic diversity of the phylum.</title>
        <authorList>
            <person name="Murphy C.L."/>
            <person name="Biggerstaff J."/>
            <person name="Eichhorn A."/>
            <person name="Ewing E."/>
            <person name="Shahan R."/>
            <person name="Soriano D."/>
            <person name="Stewart S."/>
            <person name="VanMol K."/>
            <person name="Walker R."/>
            <person name="Walters P."/>
            <person name="Elshahed M.S."/>
            <person name="Youssef N.H."/>
        </authorList>
    </citation>
    <scope>NUCLEOTIDE SEQUENCE</scope>
    <source>
        <strain evidence="6">Zod_Metabat.24</strain>
    </source>
</reference>
<dbReference type="SUPFAM" id="SSF50022">
    <property type="entry name" value="ISP domain"/>
    <property type="match status" value="1"/>
</dbReference>